<evidence type="ECO:0000313" key="2">
    <source>
        <dbReference type="Proteomes" id="UP000054988"/>
    </source>
</evidence>
<protein>
    <recommendedName>
        <fullName evidence="3">F-box domain-containing protein</fullName>
    </recommendedName>
</protein>
<evidence type="ECO:0008006" key="3">
    <source>
        <dbReference type="Google" id="ProtNLM"/>
    </source>
</evidence>
<dbReference type="Proteomes" id="UP000054988">
    <property type="component" value="Unassembled WGS sequence"/>
</dbReference>
<sequence length="364" mass="41251">MALVPTSQQCIWSSFSRKAPPELQDRILDFGHKDKEFLFSCSLVCKSWVPTTRLHIFSKRVRPYQGSTKNQIVTLCKLLESEYCTIVSYIKHLRVTKNDRYYSYRVDDWFLTFCQTLGAQAGLRLESLDLDVDLADLRQPNLKESLSSLKALNLSVRIGRVEKGDISQKVKEIFEFLSGMRLLESLGLKVTGDYYSYGATLDDVQVPQPEDVASIPRLSFPRLRKLTLRSSICNAFLPWLIEPGLVYFPALSFVHLGHCDHEVTVNSAVLQNFLDTICGKTVQDLVLCVAWENLSDLHGIHALRSIDLHGIGYRAGARAIANAVSTISPEVKERGVTVYTHMMAFNPPEIVGVDWRDMSWRCED</sequence>
<dbReference type="AlphaFoldDB" id="A0A0W0FSA6"/>
<accession>A0A0W0FSA6</accession>
<evidence type="ECO:0000313" key="1">
    <source>
        <dbReference type="EMBL" id="KTB39158.1"/>
    </source>
</evidence>
<name>A0A0W0FSA6_MONRR</name>
<comment type="caution">
    <text evidence="1">The sequence shown here is derived from an EMBL/GenBank/DDBJ whole genome shotgun (WGS) entry which is preliminary data.</text>
</comment>
<dbReference type="EMBL" id="LATX01001702">
    <property type="protein sequence ID" value="KTB39158.1"/>
    <property type="molecule type" value="Genomic_DNA"/>
</dbReference>
<dbReference type="InterPro" id="IPR032675">
    <property type="entry name" value="LRR_dom_sf"/>
</dbReference>
<reference evidence="1 2" key="1">
    <citation type="submission" date="2015-12" db="EMBL/GenBank/DDBJ databases">
        <title>Draft genome sequence of Moniliophthora roreri, the causal agent of frosty pod rot of cacao.</title>
        <authorList>
            <person name="Aime M.C."/>
            <person name="Diaz-Valderrama J.R."/>
            <person name="Kijpornyongpan T."/>
            <person name="Phillips-Mora W."/>
        </authorList>
    </citation>
    <scope>NUCLEOTIDE SEQUENCE [LARGE SCALE GENOMIC DNA]</scope>
    <source>
        <strain evidence="1 2">MCA 2952</strain>
    </source>
</reference>
<proteinExistence type="predicted"/>
<gene>
    <name evidence="1" type="ORF">WG66_8248</name>
</gene>
<organism evidence="1 2">
    <name type="scientific">Moniliophthora roreri</name>
    <name type="common">Frosty pod rot fungus</name>
    <name type="synonym">Monilia roreri</name>
    <dbReference type="NCBI Taxonomy" id="221103"/>
    <lineage>
        <taxon>Eukaryota</taxon>
        <taxon>Fungi</taxon>
        <taxon>Dikarya</taxon>
        <taxon>Basidiomycota</taxon>
        <taxon>Agaricomycotina</taxon>
        <taxon>Agaricomycetes</taxon>
        <taxon>Agaricomycetidae</taxon>
        <taxon>Agaricales</taxon>
        <taxon>Marasmiineae</taxon>
        <taxon>Marasmiaceae</taxon>
        <taxon>Moniliophthora</taxon>
    </lineage>
</organism>
<dbReference type="Gene3D" id="3.80.10.10">
    <property type="entry name" value="Ribonuclease Inhibitor"/>
    <property type="match status" value="1"/>
</dbReference>